<dbReference type="AlphaFoldDB" id="A0A0C3GME5"/>
<feature type="non-terminal residue" evidence="3">
    <location>
        <position position="184"/>
    </location>
</feature>
<dbReference type="Gene3D" id="3.40.50.300">
    <property type="entry name" value="P-loop containing nucleotide triphosphate hydrolases"/>
    <property type="match status" value="1"/>
</dbReference>
<name>A0A0C3GME5_PILCF</name>
<organism evidence="3 4">
    <name type="scientific">Piloderma croceum (strain F 1598)</name>
    <dbReference type="NCBI Taxonomy" id="765440"/>
    <lineage>
        <taxon>Eukaryota</taxon>
        <taxon>Fungi</taxon>
        <taxon>Dikarya</taxon>
        <taxon>Basidiomycota</taxon>
        <taxon>Agaricomycotina</taxon>
        <taxon>Agaricomycetes</taxon>
        <taxon>Agaricomycetidae</taxon>
        <taxon>Atheliales</taxon>
        <taxon>Atheliaceae</taxon>
        <taxon>Piloderma</taxon>
    </lineage>
</organism>
<dbReference type="PROSITE" id="PS50837">
    <property type="entry name" value="NACHT"/>
    <property type="match status" value="1"/>
</dbReference>
<feature type="non-terminal residue" evidence="3">
    <location>
        <position position="1"/>
    </location>
</feature>
<evidence type="ECO:0000313" key="3">
    <source>
        <dbReference type="EMBL" id="KIM91681.1"/>
    </source>
</evidence>
<dbReference type="InterPro" id="IPR027417">
    <property type="entry name" value="P-loop_NTPase"/>
</dbReference>
<dbReference type="SUPFAM" id="SSF52540">
    <property type="entry name" value="P-loop containing nucleoside triphosphate hydrolases"/>
    <property type="match status" value="1"/>
</dbReference>
<evidence type="ECO:0000259" key="2">
    <source>
        <dbReference type="PROSITE" id="PS50837"/>
    </source>
</evidence>
<accession>A0A0C3GME5</accession>
<sequence>PACSENTRVGILDELKSWSRDPNRESIYWVYGMAGTGKTTIACSFAEFLESEQRLGASFFCSRAHADRSNVEHIFPFIAYQLAMVDTGFRRALLPALEKNFPAGNLAPKHQIVQLLVLPLKQITAIEPPLVVVLDALDECQDDKATSEIIALIAPHADVFSRIKLFISSRPETHIVDGFRKGSL</sequence>
<dbReference type="InterPro" id="IPR056884">
    <property type="entry name" value="NPHP3-like_N"/>
</dbReference>
<proteinExistence type="predicted"/>
<evidence type="ECO:0000313" key="4">
    <source>
        <dbReference type="Proteomes" id="UP000054166"/>
    </source>
</evidence>
<dbReference type="InterPro" id="IPR007111">
    <property type="entry name" value="NACHT_NTPase"/>
</dbReference>
<dbReference type="HOGENOM" id="CLU_000288_6_8_1"/>
<dbReference type="EMBL" id="KN832971">
    <property type="protein sequence ID" value="KIM91681.1"/>
    <property type="molecule type" value="Genomic_DNA"/>
</dbReference>
<feature type="domain" description="NACHT" evidence="2">
    <location>
        <begin position="26"/>
        <end position="171"/>
    </location>
</feature>
<keyword evidence="1" id="KW-0677">Repeat</keyword>
<reference evidence="3 4" key="1">
    <citation type="submission" date="2014-04" db="EMBL/GenBank/DDBJ databases">
        <authorList>
            <consortium name="DOE Joint Genome Institute"/>
            <person name="Kuo A."/>
            <person name="Tarkka M."/>
            <person name="Buscot F."/>
            <person name="Kohler A."/>
            <person name="Nagy L.G."/>
            <person name="Floudas D."/>
            <person name="Copeland A."/>
            <person name="Barry K.W."/>
            <person name="Cichocki N."/>
            <person name="Veneault-Fourrey C."/>
            <person name="LaButti K."/>
            <person name="Lindquist E.A."/>
            <person name="Lipzen A."/>
            <person name="Lundell T."/>
            <person name="Morin E."/>
            <person name="Murat C."/>
            <person name="Sun H."/>
            <person name="Tunlid A."/>
            <person name="Henrissat B."/>
            <person name="Grigoriev I.V."/>
            <person name="Hibbett D.S."/>
            <person name="Martin F."/>
            <person name="Nordberg H.P."/>
            <person name="Cantor M.N."/>
            <person name="Hua S.X."/>
        </authorList>
    </citation>
    <scope>NUCLEOTIDE SEQUENCE [LARGE SCALE GENOMIC DNA]</scope>
    <source>
        <strain evidence="3 4">F 1598</strain>
    </source>
</reference>
<dbReference type="PANTHER" id="PTHR10039">
    <property type="entry name" value="AMELOGENIN"/>
    <property type="match status" value="1"/>
</dbReference>
<dbReference type="Proteomes" id="UP000054166">
    <property type="component" value="Unassembled WGS sequence"/>
</dbReference>
<dbReference type="STRING" id="765440.A0A0C3GME5"/>
<reference evidence="4" key="2">
    <citation type="submission" date="2015-01" db="EMBL/GenBank/DDBJ databases">
        <title>Evolutionary Origins and Diversification of the Mycorrhizal Mutualists.</title>
        <authorList>
            <consortium name="DOE Joint Genome Institute"/>
            <consortium name="Mycorrhizal Genomics Consortium"/>
            <person name="Kohler A."/>
            <person name="Kuo A."/>
            <person name="Nagy L.G."/>
            <person name="Floudas D."/>
            <person name="Copeland A."/>
            <person name="Barry K.W."/>
            <person name="Cichocki N."/>
            <person name="Veneault-Fourrey C."/>
            <person name="LaButti K."/>
            <person name="Lindquist E.A."/>
            <person name="Lipzen A."/>
            <person name="Lundell T."/>
            <person name="Morin E."/>
            <person name="Murat C."/>
            <person name="Riley R."/>
            <person name="Ohm R."/>
            <person name="Sun H."/>
            <person name="Tunlid A."/>
            <person name="Henrissat B."/>
            <person name="Grigoriev I.V."/>
            <person name="Hibbett D.S."/>
            <person name="Martin F."/>
        </authorList>
    </citation>
    <scope>NUCLEOTIDE SEQUENCE [LARGE SCALE GENOMIC DNA]</scope>
    <source>
        <strain evidence="4">F 1598</strain>
    </source>
</reference>
<evidence type="ECO:0000256" key="1">
    <source>
        <dbReference type="ARBA" id="ARBA00022737"/>
    </source>
</evidence>
<dbReference type="Pfam" id="PF24883">
    <property type="entry name" value="NPHP3_N"/>
    <property type="match status" value="1"/>
</dbReference>
<protein>
    <recommendedName>
        <fullName evidence="2">NACHT domain-containing protein</fullName>
    </recommendedName>
</protein>
<gene>
    <name evidence="3" type="ORF">PILCRDRAFT_31509</name>
</gene>
<keyword evidence="4" id="KW-1185">Reference proteome</keyword>
<dbReference type="InParanoid" id="A0A0C3GME5"/>
<dbReference type="PANTHER" id="PTHR10039:SF14">
    <property type="entry name" value="NACHT DOMAIN-CONTAINING PROTEIN"/>
    <property type="match status" value="1"/>
</dbReference>
<dbReference type="OrthoDB" id="5967843at2759"/>